<sequence length="68" mass="7641">MEITQSVQSIGGFMSDIEINDLYNIAQADEVYEDQSSEIENEIFDDNLEELLADISVDTITAYTTGSW</sequence>
<keyword evidence="2" id="KW-1185">Reference proteome</keyword>
<dbReference type="RefSeq" id="WP_214662858.1">
    <property type="nucleotide sequence ID" value="NZ_JAECZC010000107.1"/>
</dbReference>
<gene>
    <name evidence="1" type="ORF">I8748_32980</name>
</gene>
<name>A0A8J7HW04_9NOST</name>
<organism evidence="1 2">
    <name type="scientific">Amazonocrinis nigriterrae CENA67</name>
    <dbReference type="NCBI Taxonomy" id="2794033"/>
    <lineage>
        <taxon>Bacteria</taxon>
        <taxon>Bacillati</taxon>
        <taxon>Cyanobacteriota</taxon>
        <taxon>Cyanophyceae</taxon>
        <taxon>Nostocales</taxon>
        <taxon>Nostocaceae</taxon>
        <taxon>Amazonocrinis</taxon>
        <taxon>Amazonocrinis nigriterrae</taxon>
    </lineage>
</organism>
<evidence type="ECO:0000313" key="1">
    <source>
        <dbReference type="EMBL" id="MBH8566906.1"/>
    </source>
</evidence>
<dbReference type="EMBL" id="JAECZC010000107">
    <property type="protein sequence ID" value="MBH8566906.1"/>
    <property type="molecule type" value="Genomic_DNA"/>
</dbReference>
<proteinExistence type="predicted"/>
<protein>
    <submittedName>
        <fullName evidence="1">Uncharacterized protein</fullName>
    </submittedName>
</protein>
<accession>A0A8J7HW04</accession>
<dbReference type="AlphaFoldDB" id="A0A8J7HW04"/>
<dbReference type="Proteomes" id="UP000632766">
    <property type="component" value="Unassembled WGS sequence"/>
</dbReference>
<reference evidence="1 2" key="1">
    <citation type="journal article" date="2021" name="Int. J. Syst. Evol. Microbiol.">
        <title>Amazonocrinis nigriterrae gen. nov., sp. nov., Atlanticothrix silvestris gen. nov., sp. nov. and Dendronalium phyllosphericum gen. nov., sp. nov., nostocacean cyanobacteria from Brazilian environments.</title>
        <authorList>
            <person name="Alvarenga D.O."/>
            <person name="Andreote A.P.D."/>
            <person name="Branco L.H.Z."/>
            <person name="Delbaje E."/>
            <person name="Cruz R.B."/>
            <person name="Varani A.M."/>
            <person name="Fiore M.F."/>
        </authorList>
    </citation>
    <scope>NUCLEOTIDE SEQUENCE [LARGE SCALE GENOMIC DNA]</scope>
    <source>
        <strain evidence="1 2">CENA67</strain>
    </source>
</reference>
<evidence type="ECO:0000313" key="2">
    <source>
        <dbReference type="Proteomes" id="UP000632766"/>
    </source>
</evidence>
<comment type="caution">
    <text evidence="1">The sequence shown here is derived from an EMBL/GenBank/DDBJ whole genome shotgun (WGS) entry which is preliminary data.</text>
</comment>